<feature type="domain" description="UBX" evidence="12">
    <location>
        <begin position="387"/>
        <end position="464"/>
    </location>
</feature>
<dbReference type="GO" id="GO:0043161">
    <property type="term" value="P:proteasome-mediated ubiquitin-dependent protein catabolic process"/>
    <property type="evidence" value="ECO:0007669"/>
    <property type="project" value="TreeGrafter"/>
</dbReference>
<evidence type="ECO:0000256" key="4">
    <source>
        <dbReference type="ARBA" id="ARBA00023212"/>
    </source>
</evidence>
<evidence type="ECO:0000259" key="12">
    <source>
        <dbReference type="PROSITE" id="PS50033"/>
    </source>
</evidence>
<dbReference type="InParanoid" id="A0A6P7KNH3"/>
<keyword evidence="2" id="KW-0963">Cytoplasm</keyword>
<dbReference type="PANTHER" id="PTHR23333:SF4">
    <property type="entry name" value="UBX DOMAIN-CONTAINING PROTEIN 11"/>
    <property type="match status" value="1"/>
</dbReference>
<evidence type="ECO:0000259" key="14">
    <source>
        <dbReference type="PROSITE" id="PS51399"/>
    </source>
</evidence>
<evidence type="ECO:0000256" key="5">
    <source>
        <dbReference type="ARBA" id="ARBA00059434"/>
    </source>
</evidence>
<dbReference type="KEGG" id="bspl:114842610"/>
<feature type="coiled-coil region" evidence="10">
    <location>
        <begin position="96"/>
        <end position="123"/>
    </location>
</feature>
<comment type="function">
    <text evidence="5">May be involved in the reorganization of actin cytoskeleton mediated by RND1, RND2 and RND3. Promotes RHOA activation mediated by GNA12 and GNA13.</text>
</comment>
<feature type="region of interest" description="Disordered" evidence="11">
    <location>
        <begin position="163"/>
        <end position="183"/>
    </location>
</feature>
<dbReference type="OrthoDB" id="25887at2759"/>
<dbReference type="Gene3D" id="3.30.420.210">
    <property type="entry name" value="SEP domain"/>
    <property type="match status" value="1"/>
</dbReference>
<evidence type="ECO:0000256" key="8">
    <source>
        <dbReference type="ARBA" id="ARBA00075811"/>
    </source>
</evidence>
<dbReference type="PROSITE" id="PS51399">
    <property type="entry name" value="SEP"/>
    <property type="match status" value="1"/>
</dbReference>
<dbReference type="SUPFAM" id="SSF102848">
    <property type="entry name" value="NSFL1 (p97 ATPase) cofactor p47, SEP domain"/>
    <property type="match status" value="1"/>
</dbReference>
<gene>
    <name evidence="16" type="primary">ubxn11</name>
</gene>
<dbReference type="PROSITE" id="PS50053">
    <property type="entry name" value="UBIQUITIN_2"/>
    <property type="match status" value="1"/>
</dbReference>
<feature type="region of interest" description="Disordered" evidence="11">
    <location>
        <begin position="1"/>
        <end position="26"/>
    </location>
</feature>
<protein>
    <recommendedName>
        <fullName evidence="7">UBX domain-containing protein 11</fullName>
    </recommendedName>
    <alternativeName>
        <fullName evidence="9">Socius</fullName>
    </alternativeName>
    <alternativeName>
        <fullName evidence="8">UBX domain-containing protein 5</fullName>
    </alternativeName>
</protein>
<dbReference type="InterPro" id="IPR029071">
    <property type="entry name" value="Ubiquitin-like_domsf"/>
</dbReference>
<dbReference type="GeneID" id="114842610"/>
<dbReference type="GO" id="GO:0043130">
    <property type="term" value="F:ubiquitin binding"/>
    <property type="evidence" value="ECO:0007669"/>
    <property type="project" value="TreeGrafter"/>
</dbReference>
<comment type="subunit">
    <text evidence="6">Interacts with GNA12, GNA13, RND1, RND2 and RND3.</text>
</comment>
<dbReference type="Proteomes" id="UP000515150">
    <property type="component" value="Chromosome 16"/>
</dbReference>
<evidence type="ECO:0000259" key="13">
    <source>
        <dbReference type="PROSITE" id="PS50053"/>
    </source>
</evidence>
<feature type="region of interest" description="Disordered" evidence="11">
    <location>
        <begin position="45"/>
        <end position="68"/>
    </location>
</feature>
<evidence type="ECO:0000256" key="2">
    <source>
        <dbReference type="ARBA" id="ARBA00022490"/>
    </source>
</evidence>
<accession>A0A6P7KNH3</accession>
<evidence type="ECO:0000256" key="10">
    <source>
        <dbReference type="SAM" id="Coils"/>
    </source>
</evidence>
<dbReference type="InterPro" id="IPR000626">
    <property type="entry name" value="Ubiquitin-like_dom"/>
</dbReference>
<evidence type="ECO:0000256" key="11">
    <source>
        <dbReference type="SAM" id="MobiDB-lite"/>
    </source>
</evidence>
<reference evidence="16" key="1">
    <citation type="submission" date="2025-08" db="UniProtKB">
        <authorList>
            <consortium name="RefSeq"/>
        </authorList>
    </citation>
    <scope>IDENTIFICATION</scope>
</reference>
<dbReference type="PANTHER" id="PTHR23333">
    <property type="entry name" value="UBX DOMAIN CONTAINING PROTEIN"/>
    <property type="match status" value="1"/>
</dbReference>
<evidence type="ECO:0000256" key="7">
    <source>
        <dbReference type="ARBA" id="ARBA00073759"/>
    </source>
</evidence>
<dbReference type="RefSeq" id="XP_028984113.1">
    <property type="nucleotide sequence ID" value="XM_029128280.3"/>
</dbReference>
<dbReference type="AlphaFoldDB" id="A0A6P7KNH3"/>
<keyword evidence="4" id="KW-0206">Cytoskeleton</keyword>
<dbReference type="InterPro" id="IPR036241">
    <property type="entry name" value="NSFL1C_SEP_dom_sf"/>
</dbReference>
<dbReference type="FunCoup" id="A0A6P7KNH3">
    <property type="interactions" value="28"/>
</dbReference>
<dbReference type="FunFam" id="3.30.420.210:FF:000003">
    <property type="entry name" value="UBX domain protein 11"/>
    <property type="match status" value="1"/>
</dbReference>
<dbReference type="PROSITE" id="PS50033">
    <property type="entry name" value="UBX"/>
    <property type="match status" value="1"/>
</dbReference>
<sequence length="479" mass="53773">MSSPLSMLKKTRRIPLQVPLHDQGDRHKVPFRRNLLKECQSALADADSSDANSPGPSHALTSQVKSNIPLKKAAPPSDLELMSAMMQRVTLLEKQMRIQAQEMERKDKKISALEEKLRLKRESESKHELSSTDDLQSKCQRLQNQVHEMESFLSDYGLTWVGDRDGGDSAEKDPSPESERGLWQTGTSLGKFTMNFDLVLQRVRELNVLAGEGESVVQTTATGAQLSRKDPVQLRLYRNGIVMFHGPFRSYQDRSTQQCMQDLMDGYFPSELQQRFPDGVPLEVHDRRDEEFKARLPWSKFPGEGRAVYGGREANDGVAQNPGKKPTTQQFLNRLPKVVVRAGRVIDVRDSLRATLQGSTEHSSDSVILIDTAAQQATRESGARPPSPRDAIGLKVKSEDGSHTYILNMCLSETVGRLRQYLDRQRGGGQLDYDIISTYPHRCYDDDHQTLQSCGLTTKTTLLLQKRKPANSLAEGNID</sequence>
<evidence type="ECO:0000256" key="3">
    <source>
        <dbReference type="ARBA" id="ARBA00023054"/>
    </source>
</evidence>
<feature type="compositionally biased region" description="Basic and acidic residues" evidence="11">
    <location>
        <begin position="163"/>
        <end position="180"/>
    </location>
</feature>
<feature type="domain" description="SEP" evidence="14">
    <location>
        <begin position="229"/>
        <end position="293"/>
    </location>
</feature>
<evidence type="ECO:0000313" key="16">
    <source>
        <dbReference type="RefSeq" id="XP_028984113.1"/>
    </source>
</evidence>
<evidence type="ECO:0000256" key="1">
    <source>
        <dbReference type="ARBA" id="ARBA00004245"/>
    </source>
</evidence>
<dbReference type="SMART" id="SM00553">
    <property type="entry name" value="SEP"/>
    <property type="match status" value="1"/>
</dbReference>
<dbReference type="Pfam" id="PF08059">
    <property type="entry name" value="SEP"/>
    <property type="match status" value="1"/>
</dbReference>
<dbReference type="GO" id="GO:0005856">
    <property type="term" value="C:cytoskeleton"/>
    <property type="evidence" value="ECO:0007669"/>
    <property type="project" value="UniProtKB-SubCell"/>
</dbReference>
<evidence type="ECO:0000256" key="9">
    <source>
        <dbReference type="ARBA" id="ARBA00081109"/>
    </source>
</evidence>
<dbReference type="CTD" id="91544"/>
<keyword evidence="15" id="KW-1185">Reference proteome</keyword>
<dbReference type="Gene3D" id="3.10.20.90">
    <property type="entry name" value="Phosphatidylinositol 3-kinase Catalytic Subunit, Chain A, domain 1"/>
    <property type="match status" value="1"/>
</dbReference>
<evidence type="ECO:0000313" key="15">
    <source>
        <dbReference type="Proteomes" id="UP000515150"/>
    </source>
</evidence>
<comment type="subcellular location">
    <subcellularLocation>
        <location evidence="1">Cytoplasm</location>
        <location evidence="1">Cytoskeleton</location>
    </subcellularLocation>
</comment>
<dbReference type="InterPro" id="IPR001012">
    <property type="entry name" value="UBX_dom"/>
</dbReference>
<dbReference type="SUPFAM" id="SSF54236">
    <property type="entry name" value="Ubiquitin-like"/>
    <property type="match status" value="1"/>
</dbReference>
<feature type="domain" description="Ubiquitin-like" evidence="13">
    <location>
        <begin position="392"/>
        <end position="471"/>
    </location>
</feature>
<evidence type="ECO:0000256" key="6">
    <source>
        <dbReference type="ARBA" id="ARBA00062345"/>
    </source>
</evidence>
<dbReference type="InterPro" id="IPR012989">
    <property type="entry name" value="SEP_domain"/>
</dbReference>
<proteinExistence type="predicted"/>
<name>A0A6P7KNH3_BETSP</name>
<organism evidence="15 16">
    <name type="scientific">Betta splendens</name>
    <name type="common">Siamese fighting fish</name>
    <dbReference type="NCBI Taxonomy" id="158456"/>
    <lineage>
        <taxon>Eukaryota</taxon>
        <taxon>Metazoa</taxon>
        <taxon>Chordata</taxon>
        <taxon>Craniata</taxon>
        <taxon>Vertebrata</taxon>
        <taxon>Euteleostomi</taxon>
        <taxon>Actinopterygii</taxon>
        <taxon>Neopterygii</taxon>
        <taxon>Teleostei</taxon>
        <taxon>Neoteleostei</taxon>
        <taxon>Acanthomorphata</taxon>
        <taxon>Anabantaria</taxon>
        <taxon>Anabantiformes</taxon>
        <taxon>Anabantoidei</taxon>
        <taxon>Osphronemidae</taxon>
        <taxon>Betta</taxon>
    </lineage>
</organism>
<keyword evidence="3 10" id="KW-0175">Coiled coil</keyword>
<dbReference type="Pfam" id="PF00789">
    <property type="entry name" value="UBX"/>
    <property type="match status" value="1"/>
</dbReference>